<dbReference type="SUPFAM" id="SSF46785">
    <property type="entry name" value="Winged helix' DNA-binding domain"/>
    <property type="match status" value="1"/>
</dbReference>
<evidence type="ECO:0000256" key="1">
    <source>
        <dbReference type="SAM" id="MobiDB-lite"/>
    </source>
</evidence>
<evidence type="ECO:0000313" key="6">
    <source>
        <dbReference type="Proteomes" id="UP000233551"/>
    </source>
</evidence>
<feature type="domain" description="Rad21/Rec8-like protein C-terminal eukaryotic" evidence="2">
    <location>
        <begin position="487"/>
        <end position="539"/>
    </location>
</feature>
<evidence type="ECO:0000313" key="3">
    <source>
        <dbReference type="EMBL" id="OWM69929.1"/>
    </source>
</evidence>
<sequence length="539" mass="59288">MALRLSGILMGIVSLLHSLFFTVFDFRTISPVPNPSVTEHSLKKSSQVEINEAWKVKPAPDGKMLPKGKLQAKKEAVTLPDHQEADVEDVERAMNYSDGNTAMGFQQTAYFAMRLDSVNETGTNENPKEEVESLHFHQAEAANITLCERFDSFQTDRDLFNHFERFDIEGDDETQLNFASDGHTHISSIHVSSSPQPPNEPPRADEIHDQHPDDQINQPSDKCKEASQRPSVMSTMKIADLMELPPVVLSCGLIGPSREIHYPAPLMELWTRSSQLPHESPSGRNSAPPPPEPSSSSPQERAGYQDFMRFPFEDYQTGVGSVSAGVPIEKQRAPPETNGMPSEIIVEGLRAKITDNNGAGLPDPRLLVTPGNSDEVRSIPSSGSAQGFVSQSSEVNSGRSNRKRPYSSSRNSSGGLEPVAEEHSWLNPDPNFRLSGLTERDPTPDQELLVETGPTQTPHPIISPAIDKLTDTIRTQMKAHFDTPGAPRVESLNHLASGMNRKGAAMLFYQTCVLATRDILKVEQKVPYGDILISKGAKM</sequence>
<dbReference type="Proteomes" id="UP000197138">
    <property type="component" value="Unassembled WGS sequence"/>
</dbReference>
<evidence type="ECO:0000313" key="4">
    <source>
        <dbReference type="EMBL" id="PKI39527.1"/>
    </source>
</evidence>
<dbReference type="InterPro" id="IPR006909">
    <property type="entry name" value="Rad21/Rec8_C_eu"/>
</dbReference>
<protein>
    <recommendedName>
        <fullName evidence="2">Rad21/Rec8-like protein C-terminal eukaryotic domain-containing protein</fullName>
    </recommendedName>
</protein>
<dbReference type="GO" id="GO:0003682">
    <property type="term" value="F:chromatin binding"/>
    <property type="evidence" value="ECO:0007669"/>
    <property type="project" value="TreeGrafter"/>
</dbReference>
<dbReference type="GO" id="GO:0008278">
    <property type="term" value="C:cohesin complex"/>
    <property type="evidence" value="ECO:0007669"/>
    <property type="project" value="InterPro"/>
</dbReference>
<feature type="region of interest" description="Disordered" evidence="1">
    <location>
        <begin position="59"/>
        <end position="84"/>
    </location>
</feature>
<keyword evidence="6" id="KW-1185">Reference proteome</keyword>
<dbReference type="AlphaFoldDB" id="A0A218WBR2"/>
<dbReference type="Proteomes" id="UP000233551">
    <property type="component" value="Unassembled WGS sequence"/>
</dbReference>
<dbReference type="InterPro" id="IPR023093">
    <property type="entry name" value="ScpA-like_C"/>
</dbReference>
<dbReference type="Gene3D" id="1.10.10.580">
    <property type="entry name" value="Structural maintenance of chromosome 1. Chain E"/>
    <property type="match status" value="1"/>
</dbReference>
<evidence type="ECO:0000259" key="2">
    <source>
        <dbReference type="Pfam" id="PF04824"/>
    </source>
</evidence>
<reference evidence="3" key="2">
    <citation type="submission" date="2017-06" db="EMBL/GenBank/DDBJ databases">
        <title>The pomegranate genome and the genomics of punicalagin biosynthesis.</title>
        <authorList>
            <person name="Xu C."/>
        </authorList>
    </citation>
    <scope>NUCLEOTIDE SEQUENCE [LARGE SCALE GENOMIC DNA]</scope>
    <source>
        <tissue evidence="3">Fresh leaf</tissue>
    </source>
</reference>
<feature type="region of interest" description="Disordered" evidence="1">
    <location>
        <begin position="274"/>
        <end position="301"/>
    </location>
</feature>
<proteinExistence type="predicted"/>
<organism evidence="3 5">
    <name type="scientific">Punica granatum</name>
    <name type="common">Pomegranate</name>
    <dbReference type="NCBI Taxonomy" id="22663"/>
    <lineage>
        <taxon>Eukaryota</taxon>
        <taxon>Viridiplantae</taxon>
        <taxon>Streptophyta</taxon>
        <taxon>Embryophyta</taxon>
        <taxon>Tracheophyta</taxon>
        <taxon>Spermatophyta</taxon>
        <taxon>Magnoliopsida</taxon>
        <taxon>eudicotyledons</taxon>
        <taxon>Gunneridae</taxon>
        <taxon>Pentapetalae</taxon>
        <taxon>rosids</taxon>
        <taxon>malvids</taxon>
        <taxon>Myrtales</taxon>
        <taxon>Lythraceae</taxon>
        <taxon>Punica</taxon>
    </lineage>
</organism>
<accession>A0A218WBR2</accession>
<dbReference type="GO" id="GO:0051754">
    <property type="term" value="P:meiotic sister chromatid cohesion, centromeric"/>
    <property type="evidence" value="ECO:0007669"/>
    <property type="project" value="TreeGrafter"/>
</dbReference>
<evidence type="ECO:0000313" key="5">
    <source>
        <dbReference type="Proteomes" id="UP000197138"/>
    </source>
</evidence>
<reference evidence="5" key="1">
    <citation type="journal article" date="2017" name="Plant J.">
        <title>The pomegranate (Punica granatum L.) genome and the genomics of punicalagin biosynthesis.</title>
        <authorList>
            <person name="Qin G."/>
            <person name="Xu C."/>
            <person name="Ming R."/>
            <person name="Tang H."/>
            <person name="Guyot R."/>
            <person name="Kramer E.M."/>
            <person name="Hu Y."/>
            <person name="Yi X."/>
            <person name="Qi Y."/>
            <person name="Xu X."/>
            <person name="Gao Z."/>
            <person name="Pan H."/>
            <person name="Jian J."/>
            <person name="Tian Y."/>
            <person name="Yue Z."/>
            <person name="Xu Y."/>
        </authorList>
    </citation>
    <scope>NUCLEOTIDE SEQUENCE [LARGE SCALE GENOMIC DNA]</scope>
    <source>
        <strain evidence="5">cv. Dabenzi</strain>
    </source>
</reference>
<dbReference type="InterPro" id="IPR039781">
    <property type="entry name" value="Rad21/Rec8-like"/>
</dbReference>
<dbReference type="EMBL" id="PGOL01003807">
    <property type="protein sequence ID" value="PKI39527.1"/>
    <property type="molecule type" value="Genomic_DNA"/>
</dbReference>
<dbReference type="PANTHER" id="PTHR12585:SF64">
    <property type="entry name" value="SISTER CHROMATID COHESION 1 PROTEIN 1"/>
    <property type="match status" value="1"/>
</dbReference>
<dbReference type="InterPro" id="IPR036390">
    <property type="entry name" value="WH_DNA-bd_sf"/>
</dbReference>
<name>A0A218WBR2_PUNGR</name>
<dbReference type="EMBL" id="MTKT01004810">
    <property type="protein sequence ID" value="OWM69929.1"/>
    <property type="molecule type" value="Genomic_DNA"/>
</dbReference>
<feature type="compositionally biased region" description="Basic and acidic residues" evidence="1">
    <location>
        <begin position="202"/>
        <end position="214"/>
    </location>
</feature>
<dbReference type="STRING" id="22663.A0A218WBR2"/>
<feature type="region of interest" description="Disordered" evidence="1">
    <location>
        <begin position="187"/>
        <end position="231"/>
    </location>
</feature>
<feature type="compositionally biased region" description="Polar residues" evidence="1">
    <location>
        <begin position="379"/>
        <end position="399"/>
    </location>
</feature>
<dbReference type="Pfam" id="PF04824">
    <property type="entry name" value="Rad21_Rec8"/>
    <property type="match status" value="1"/>
</dbReference>
<gene>
    <name evidence="3" type="ORF">CDL15_Pgr025778</name>
    <name evidence="4" type="ORF">CRG98_039997</name>
</gene>
<feature type="region of interest" description="Disordered" evidence="1">
    <location>
        <begin position="355"/>
        <end position="463"/>
    </location>
</feature>
<comment type="caution">
    <text evidence="3">The sequence shown here is derived from an EMBL/GenBank/DDBJ whole genome shotgun (WGS) entry which is preliminary data.</text>
</comment>
<reference evidence="4 6" key="3">
    <citation type="submission" date="2017-11" db="EMBL/GenBank/DDBJ databases">
        <title>De-novo sequencing of pomegranate (Punica granatum L.) genome.</title>
        <authorList>
            <person name="Akparov Z."/>
            <person name="Amiraslanov A."/>
            <person name="Hajiyeva S."/>
            <person name="Abbasov M."/>
            <person name="Kaur K."/>
            <person name="Hamwieh A."/>
            <person name="Solovyev V."/>
            <person name="Salamov A."/>
            <person name="Braich B."/>
            <person name="Kosarev P."/>
            <person name="Mahmoud A."/>
            <person name="Hajiyev E."/>
            <person name="Babayeva S."/>
            <person name="Izzatullayeva V."/>
            <person name="Mammadov A."/>
            <person name="Mammadov A."/>
            <person name="Sharifova S."/>
            <person name="Ojaghi J."/>
            <person name="Eynullazada K."/>
            <person name="Bayramov B."/>
            <person name="Abdulazimova A."/>
            <person name="Shahmuradov I."/>
        </authorList>
    </citation>
    <scope>NUCLEOTIDE SEQUENCE [LARGE SCALE GENOMIC DNA]</scope>
    <source>
        <strain evidence="4">AG2017</strain>
        <strain evidence="6">cv. AG2017</strain>
        <tissue evidence="4">Leaf</tissue>
    </source>
</reference>
<dbReference type="PANTHER" id="PTHR12585">
    <property type="entry name" value="SCC1 / RAD21 FAMILY MEMBER"/>
    <property type="match status" value="1"/>
</dbReference>
<feature type="compositionally biased region" description="Basic and acidic residues" evidence="1">
    <location>
        <begin position="72"/>
        <end position="84"/>
    </location>
</feature>